<protein>
    <submittedName>
        <fullName evidence="1">Uncharacterized protein</fullName>
    </submittedName>
</protein>
<gene>
    <name evidence="1" type="ORF">ACH5RR_041157</name>
</gene>
<evidence type="ECO:0000313" key="1">
    <source>
        <dbReference type="EMBL" id="KAL3498425.1"/>
    </source>
</evidence>
<keyword evidence="2" id="KW-1185">Reference proteome</keyword>
<proteinExistence type="predicted"/>
<dbReference type="EMBL" id="JBJUIK010000017">
    <property type="protein sequence ID" value="KAL3498425.1"/>
    <property type="molecule type" value="Genomic_DNA"/>
</dbReference>
<comment type="caution">
    <text evidence="1">The sequence shown here is derived from an EMBL/GenBank/DDBJ whole genome shotgun (WGS) entry which is preliminary data.</text>
</comment>
<evidence type="ECO:0000313" key="2">
    <source>
        <dbReference type="Proteomes" id="UP001630127"/>
    </source>
</evidence>
<dbReference type="AlphaFoldDB" id="A0ABD2XW49"/>
<organism evidence="1 2">
    <name type="scientific">Cinchona calisaya</name>
    <dbReference type="NCBI Taxonomy" id="153742"/>
    <lineage>
        <taxon>Eukaryota</taxon>
        <taxon>Viridiplantae</taxon>
        <taxon>Streptophyta</taxon>
        <taxon>Embryophyta</taxon>
        <taxon>Tracheophyta</taxon>
        <taxon>Spermatophyta</taxon>
        <taxon>Magnoliopsida</taxon>
        <taxon>eudicotyledons</taxon>
        <taxon>Gunneridae</taxon>
        <taxon>Pentapetalae</taxon>
        <taxon>asterids</taxon>
        <taxon>lamiids</taxon>
        <taxon>Gentianales</taxon>
        <taxon>Rubiaceae</taxon>
        <taxon>Cinchonoideae</taxon>
        <taxon>Cinchoneae</taxon>
        <taxon>Cinchona</taxon>
    </lineage>
</organism>
<sequence length="108" mass="11990">MILFKIWMRLGIRGLNLRGGRQGQQDRQLSPLGKGRISVIDQKLPAWEELAEGFNLVAGFDGEATLELMLVGPFKRKEGPSSVELIQMVELACTLTKATPVLEKEVPE</sequence>
<accession>A0ABD2XW49</accession>
<dbReference type="Proteomes" id="UP001630127">
    <property type="component" value="Unassembled WGS sequence"/>
</dbReference>
<name>A0ABD2XW49_9GENT</name>
<reference evidence="1 2" key="1">
    <citation type="submission" date="2024-11" db="EMBL/GenBank/DDBJ databases">
        <title>A near-complete genome assembly of Cinchona calisaya.</title>
        <authorList>
            <person name="Lian D.C."/>
            <person name="Zhao X.W."/>
            <person name="Wei L."/>
        </authorList>
    </citation>
    <scope>NUCLEOTIDE SEQUENCE [LARGE SCALE GENOMIC DNA]</scope>
    <source>
        <tissue evidence="1">Nenye</tissue>
    </source>
</reference>